<dbReference type="Proteomes" id="UP000308133">
    <property type="component" value="Unassembled WGS sequence"/>
</dbReference>
<sequence>MAMKLLTNYLLPLTLLLCLAAALEPLCNGSPALCSRSYTNITHIGTHNSAFAGLHPSDNQNVDIVAHFNAGIRFLQAQVHWPRDEPSTDLHMCHASCTLRDAGTLTTYLHTIKLWLDAHPREVVTLLLVNGAGAPAAPFSAAFDRSGLQGYAFIPASNPLPLSSWPTLGAMIEANTRLVAMLDHGADARVAPFILDEFSYYFETPFSIIDPKDFLQCRVDRPRGVDGRGRMMMMNHFLDFEVFGIRVPDRLAAPRTNAAVGKGSIGEQAEICQEVHGRWPNCVLVDWFDEGDVFEAQRRMNGL</sequence>
<dbReference type="AlphaFoldDB" id="A0A4U7B587"/>
<organism evidence="2 3">
    <name type="scientific">Elsinoe australis</name>
    <dbReference type="NCBI Taxonomy" id="40998"/>
    <lineage>
        <taxon>Eukaryota</taxon>
        <taxon>Fungi</taxon>
        <taxon>Dikarya</taxon>
        <taxon>Ascomycota</taxon>
        <taxon>Pezizomycotina</taxon>
        <taxon>Dothideomycetes</taxon>
        <taxon>Dothideomycetidae</taxon>
        <taxon>Myriangiales</taxon>
        <taxon>Elsinoaceae</taxon>
        <taxon>Elsinoe</taxon>
    </lineage>
</organism>
<dbReference type="SUPFAM" id="SSF51695">
    <property type="entry name" value="PLC-like phosphodiesterases"/>
    <property type="match status" value="1"/>
</dbReference>
<dbReference type="Pfam" id="PF26146">
    <property type="entry name" value="PI-PLC_X"/>
    <property type="match status" value="1"/>
</dbReference>
<evidence type="ECO:0000313" key="2">
    <source>
        <dbReference type="EMBL" id="TKX22567.1"/>
    </source>
</evidence>
<comment type="caution">
    <text evidence="2">The sequence shown here is derived from an EMBL/GenBank/DDBJ whole genome shotgun (WGS) entry which is preliminary data.</text>
</comment>
<reference evidence="2 3" key="1">
    <citation type="submission" date="2018-02" db="EMBL/GenBank/DDBJ databases">
        <title>Draft genome sequences of Elsinoe sp., causing black scab on jojoba.</title>
        <authorList>
            <person name="Stodart B."/>
            <person name="Jeffress S."/>
            <person name="Ash G."/>
            <person name="Arun Chinnappa K."/>
        </authorList>
    </citation>
    <scope>NUCLEOTIDE SEQUENCE [LARGE SCALE GENOMIC DNA]</scope>
    <source>
        <strain evidence="2 3">Hillstone_2</strain>
    </source>
</reference>
<dbReference type="InterPro" id="IPR017946">
    <property type="entry name" value="PLC-like_Pdiesterase_TIM-brl"/>
</dbReference>
<protein>
    <recommendedName>
        <fullName evidence="4">PLC-like phosphodiesterase</fullName>
    </recommendedName>
</protein>
<name>A0A4U7B587_9PEZI</name>
<dbReference type="EMBL" id="PTQR01000066">
    <property type="protein sequence ID" value="TKX22567.1"/>
    <property type="molecule type" value="Genomic_DNA"/>
</dbReference>
<dbReference type="InterPro" id="IPR051057">
    <property type="entry name" value="PI-PLC_domain"/>
</dbReference>
<feature type="chain" id="PRO_5020230867" description="PLC-like phosphodiesterase" evidence="1">
    <location>
        <begin position="30"/>
        <end position="303"/>
    </location>
</feature>
<evidence type="ECO:0008006" key="4">
    <source>
        <dbReference type="Google" id="ProtNLM"/>
    </source>
</evidence>
<gene>
    <name evidence="2" type="ORF">C1H76_5350</name>
</gene>
<feature type="signal peptide" evidence="1">
    <location>
        <begin position="1"/>
        <end position="29"/>
    </location>
</feature>
<dbReference type="Gene3D" id="3.20.20.190">
    <property type="entry name" value="Phosphatidylinositol (PI) phosphodiesterase"/>
    <property type="match status" value="1"/>
</dbReference>
<accession>A0A4U7B587</accession>
<dbReference type="GO" id="GO:0008081">
    <property type="term" value="F:phosphoric diester hydrolase activity"/>
    <property type="evidence" value="ECO:0007669"/>
    <property type="project" value="InterPro"/>
</dbReference>
<dbReference type="PANTHER" id="PTHR13593:SF146">
    <property type="entry name" value="PLC-LIKE PHOSPHODIESTERASE"/>
    <property type="match status" value="1"/>
</dbReference>
<dbReference type="GO" id="GO:0006629">
    <property type="term" value="P:lipid metabolic process"/>
    <property type="evidence" value="ECO:0007669"/>
    <property type="project" value="InterPro"/>
</dbReference>
<keyword evidence="1" id="KW-0732">Signal</keyword>
<evidence type="ECO:0000313" key="3">
    <source>
        <dbReference type="Proteomes" id="UP000308133"/>
    </source>
</evidence>
<proteinExistence type="predicted"/>
<evidence type="ECO:0000256" key="1">
    <source>
        <dbReference type="SAM" id="SignalP"/>
    </source>
</evidence>
<dbReference type="PANTHER" id="PTHR13593">
    <property type="match status" value="1"/>
</dbReference>